<sequence length="152" mass="17119">MKTGIIVLIVLLLACLSGCAQNGYQTIRPEEYPGVQRMFDLTFGWKTGATDSSLTIDGYVRNNRYYLISDMDMIVSLLDAGGREKARETFSFIPDRLPMDNSSAFRVVLRARPLAGDMIRFQYRYEAEDARDGGFTWRNSFLVPAIEQAGSP</sequence>
<dbReference type="AlphaFoldDB" id="A1AM40"/>
<gene>
    <name evidence="2" type="ordered locus">Ppro_0780</name>
</gene>
<keyword evidence="1" id="KW-0732">Signal</keyword>
<keyword evidence="3" id="KW-1185">Reference proteome</keyword>
<reference evidence="2 3" key="1">
    <citation type="submission" date="2006-10" db="EMBL/GenBank/DDBJ databases">
        <title>Complete sequence of chromosome of Pelobacter propionicus DSM 2379.</title>
        <authorList>
            <consortium name="US DOE Joint Genome Institute"/>
            <person name="Copeland A."/>
            <person name="Lucas S."/>
            <person name="Lapidus A."/>
            <person name="Barry K."/>
            <person name="Detter J.C."/>
            <person name="Glavina del Rio T."/>
            <person name="Hammon N."/>
            <person name="Israni S."/>
            <person name="Dalin E."/>
            <person name="Tice H."/>
            <person name="Pitluck S."/>
            <person name="Saunders E."/>
            <person name="Brettin T."/>
            <person name="Bruce D."/>
            <person name="Han C."/>
            <person name="Tapia R."/>
            <person name="Schmutz J."/>
            <person name="Larimer F."/>
            <person name="Land M."/>
            <person name="Hauser L."/>
            <person name="Kyrpides N."/>
            <person name="Kim E."/>
            <person name="Lovley D."/>
            <person name="Richardson P."/>
        </authorList>
    </citation>
    <scope>NUCLEOTIDE SEQUENCE [LARGE SCALE GENOMIC DNA]</scope>
    <source>
        <strain evidence="3">DSM 2379 / NBRC 103807 / OttBd1</strain>
    </source>
</reference>
<proteinExistence type="predicted"/>
<dbReference type="PROSITE" id="PS51257">
    <property type="entry name" value="PROKAR_LIPOPROTEIN"/>
    <property type="match status" value="1"/>
</dbReference>
<dbReference type="KEGG" id="ppd:Ppro_0780"/>
<accession>A1AM40</accession>
<name>A1AM40_PELPD</name>
<dbReference type="eggNOG" id="ENOG502ZW4W">
    <property type="taxonomic scope" value="Bacteria"/>
</dbReference>
<dbReference type="OrthoDB" id="5396443at2"/>
<dbReference type="EMBL" id="CP000482">
    <property type="protein sequence ID" value="ABK98410.1"/>
    <property type="molecule type" value="Genomic_DNA"/>
</dbReference>
<feature type="chain" id="PRO_5002631869" evidence="1">
    <location>
        <begin position="21"/>
        <end position="152"/>
    </location>
</feature>
<dbReference type="Proteomes" id="UP000006732">
    <property type="component" value="Chromosome"/>
</dbReference>
<evidence type="ECO:0000256" key="1">
    <source>
        <dbReference type="SAM" id="SignalP"/>
    </source>
</evidence>
<protein>
    <submittedName>
        <fullName evidence="2">Lipoprotein, putative</fullName>
    </submittedName>
</protein>
<keyword evidence="2" id="KW-0449">Lipoprotein</keyword>
<feature type="signal peptide" evidence="1">
    <location>
        <begin position="1"/>
        <end position="20"/>
    </location>
</feature>
<dbReference type="HOGENOM" id="CLU_145322_0_0_7"/>
<organism evidence="2 3">
    <name type="scientific">Pelobacter propionicus (strain DSM 2379 / NBRC 103807 / OttBd1)</name>
    <dbReference type="NCBI Taxonomy" id="338966"/>
    <lineage>
        <taxon>Bacteria</taxon>
        <taxon>Pseudomonadati</taxon>
        <taxon>Thermodesulfobacteriota</taxon>
        <taxon>Desulfuromonadia</taxon>
        <taxon>Desulfuromonadales</taxon>
        <taxon>Desulfuromonadaceae</taxon>
        <taxon>Pelobacter</taxon>
    </lineage>
</organism>
<evidence type="ECO:0000313" key="3">
    <source>
        <dbReference type="Proteomes" id="UP000006732"/>
    </source>
</evidence>
<evidence type="ECO:0000313" key="2">
    <source>
        <dbReference type="EMBL" id="ABK98410.1"/>
    </source>
</evidence>
<dbReference type="RefSeq" id="WP_011734722.1">
    <property type="nucleotide sequence ID" value="NC_008609.1"/>
</dbReference>